<organism evidence="2">
    <name type="scientific">Chromera velia CCMP2878</name>
    <dbReference type="NCBI Taxonomy" id="1169474"/>
    <lineage>
        <taxon>Eukaryota</taxon>
        <taxon>Sar</taxon>
        <taxon>Alveolata</taxon>
        <taxon>Colpodellida</taxon>
        <taxon>Chromeraceae</taxon>
        <taxon>Chromera</taxon>
    </lineage>
</organism>
<name>A0A0G4G6M6_9ALVE</name>
<dbReference type="EMBL" id="CDMZ01000922">
    <property type="protein sequence ID" value="CEM24013.1"/>
    <property type="molecule type" value="Genomic_DNA"/>
</dbReference>
<feature type="signal peptide" evidence="1">
    <location>
        <begin position="1"/>
        <end position="19"/>
    </location>
</feature>
<dbReference type="VEuPathDB" id="CryptoDB:Cvel_20458"/>
<dbReference type="AlphaFoldDB" id="A0A0G4G6M6"/>
<sequence length="114" mass="12637">MSRVLVFLALMTALTGVRCFLSPAPPLPFPRRQHQSLYGAFVHLRTSRVLPTFFSVGAKGAEREHQSTLSAKPRSRLPERTAYVVCSKCQYTLYKYKKNGKGSLVSPGCFPACA</sequence>
<evidence type="ECO:0000256" key="1">
    <source>
        <dbReference type="SAM" id="SignalP"/>
    </source>
</evidence>
<evidence type="ECO:0008006" key="3">
    <source>
        <dbReference type="Google" id="ProtNLM"/>
    </source>
</evidence>
<proteinExistence type="predicted"/>
<reference evidence="2" key="1">
    <citation type="submission" date="2014-11" db="EMBL/GenBank/DDBJ databases">
        <authorList>
            <person name="Otto D Thomas"/>
            <person name="Naeem Raeece"/>
        </authorList>
    </citation>
    <scope>NUCLEOTIDE SEQUENCE</scope>
</reference>
<protein>
    <recommendedName>
        <fullName evidence="3">TRASH domain-containing protein</fullName>
    </recommendedName>
</protein>
<keyword evidence="1" id="KW-0732">Signal</keyword>
<evidence type="ECO:0000313" key="2">
    <source>
        <dbReference type="EMBL" id="CEM24013.1"/>
    </source>
</evidence>
<gene>
    <name evidence="2" type="ORF">Cvel_20458</name>
</gene>
<accession>A0A0G4G6M6</accession>
<feature type="chain" id="PRO_5005189749" description="TRASH domain-containing protein" evidence="1">
    <location>
        <begin position="20"/>
        <end position="114"/>
    </location>
</feature>